<dbReference type="Pfam" id="PF01627">
    <property type="entry name" value="Hpt"/>
    <property type="match status" value="1"/>
</dbReference>
<dbReference type="CDD" id="cd17546">
    <property type="entry name" value="REC_hyHK_CKI1_RcsC-like"/>
    <property type="match status" value="2"/>
</dbReference>
<dbReference type="Pfam" id="PF02518">
    <property type="entry name" value="HATPase_c"/>
    <property type="match status" value="1"/>
</dbReference>
<keyword evidence="11" id="KW-1133">Transmembrane helix</keyword>
<feature type="domain" description="HPt" evidence="24">
    <location>
        <begin position="1522"/>
        <end position="1616"/>
    </location>
</feature>
<dbReference type="InterPro" id="IPR001638">
    <property type="entry name" value="Solute-binding_3/MltF_N"/>
</dbReference>
<dbReference type="FunFam" id="3.30.565.10:FF:000010">
    <property type="entry name" value="Sensor histidine kinase RcsC"/>
    <property type="match status" value="1"/>
</dbReference>
<dbReference type="Gene3D" id="3.40.190.10">
    <property type="entry name" value="Periplasmic binding protein-like II"/>
    <property type="match status" value="2"/>
</dbReference>
<dbReference type="GO" id="GO:0006355">
    <property type="term" value="P:regulation of DNA-templated transcription"/>
    <property type="evidence" value="ECO:0007669"/>
    <property type="project" value="InterPro"/>
</dbReference>
<dbReference type="Gene3D" id="1.10.287.130">
    <property type="match status" value="1"/>
</dbReference>
<evidence type="ECO:0000256" key="3">
    <source>
        <dbReference type="ARBA" id="ARBA00012438"/>
    </source>
</evidence>
<comment type="subcellular location">
    <subcellularLocation>
        <location evidence="2">Cell membrane</location>
        <topology evidence="2">Multi-pass membrane protein</topology>
    </subcellularLocation>
</comment>
<dbReference type="SMART" id="SM00387">
    <property type="entry name" value="HATPase_c"/>
    <property type="match status" value="1"/>
</dbReference>
<evidence type="ECO:0000256" key="18">
    <source>
        <dbReference type="SAM" id="Coils"/>
    </source>
</evidence>
<dbReference type="GO" id="GO:0000155">
    <property type="term" value="F:phosphorelay sensor kinase activity"/>
    <property type="evidence" value="ECO:0007669"/>
    <property type="project" value="InterPro"/>
</dbReference>
<keyword evidence="7" id="KW-0812">Transmembrane</keyword>
<feature type="modified residue" description="Phosphohistidine" evidence="16">
    <location>
        <position position="1561"/>
    </location>
</feature>
<dbReference type="SMART" id="SM00062">
    <property type="entry name" value="PBPb"/>
    <property type="match status" value="1"/>
</dbReference>
<dbReference type="InterPro" id="IPR001610">
    <property type="entry name" value="PAC"/>
</dbReference>
<evidence type="ECO:0000256" key="14">
    <source>
        <dbReference type="ARBA" id="ARBA00064003"/>
    </source>
</evidence>
<dbReference type="CDD" id="cd00130">
    <property type="entry name" value="PAS"/>
    <property type="match status" value="4"/>
</dbReference>
<dbReference type="Proteomes" id="UP000501466">
    <property type="component" value="Chromosome"/>
</dbReference>
<gene>
    <name evidence="25" type="ORF">THMIRHAT_22530</name>
</gene>
<dbReference type="SUPFAM" id="SSF52172">
    <property type="entry name" value="CheY-like"/>
    <property type="match status" value="2"/>
</dbReference>
<dbReference type="PROSITE" id="PS50110">
    <property type="entry name" value="RESPONSE_REGULATORY"/>
    <property type="match status" value="2"/>
</dbReference>
<evidence type="ECO:0000256" key="13">
    <source>
        <dbReference type="ARBA" id="ARBA00023136"/>
    </source>
</evidence>
<dbReference type="EMBL" id="AP021888">
    <property type="protein sequence ID" value="BBP44507.1"/>
    <property type="molecule type" value="Genomic_DNA"/>
</dbReference>
<feature type="domain" description="PAC" evidence="23">
    <location>
        <begin position="533"/>
        <end position="586"/>
    </location>
</feature>
<dbReference type="SUPFAM" id="SSF47226">
    <property type="entry name" value="Histidine-containing phosphotransfer domain, HPT domain"/>
    <property type="match status" value="1"/>
</dbReference>
<dbReference type="SMART" id="SM00091">
    <property type="entry name" value="PAS"/>
    <property type="match status" value="4"/>
</dbReference>
<dbReference type="CDD" id="cd16922">
    <property type="entry name" value="HATPase_EvgS-ArcB-TorS-like"/>
    <property type="match status" value="1"/>
</dbReference>
<evidence type="ECO:0000259" key="21">
    <source>
        <dbReference type="PROSITE" id="PS50110"/>
    </source>
</evidence>
<dbReference type="PROSITE" id="PS50112">
    <property type="entry name" value="PAS"/>
    <property type="match status" value="4"/>
</dbReference>
<keyword evidence="5 17" id="KW-0597">Phosphoprotein</keyword>
<dbReference type="SUPFAM" id="SSF55785">
    <property type="entry name" value="PYP-like sensor domain (PAS domain)"/>
    <property type="match status" value="5"/>
</dbReference>
<dbReference type="InterPro" id="IPR013655">
    <property type="entry name" value="PAS_fold_3"/>
</dbReference>
<dbReference type="Gene3D" id="3.40.50.2300">
    <property type="match status" value="2"/>
</dbReference>
<evidence type="ECO:0000256" key="11">
    <source>
        <dbReference type="ARBA" id="ARBA00022989"/>
    </source>
</evidence>
<dbReference type="InterPro" id="IPR005467">
    <property type="entry name" value="His_kinase_dom"/>
</dbReference>
<evidence type="ECO:0000256" key="6">
    <source>
        <dbReference type="ARBA" id="ARBA00022679"/>
    </source>
</evidence>
<dbReference type="Pfam" id="PF00989">
    <property type="entry name" value="PAS"/>
    <property type="match status" value="1"/>
</dbReference>
<dbReference type="InterPro" id="IPR013767">
    <property type="entry name" value="PAS_fold"/>
</dbReference>
<evidence type="ECO:0000256" key="9">
    <source>
        <dbReference type="ARBA" id="ARBA00022777"/>
    </source>
</evidence>
<dbReference type="KEGG" id="tzo:THMIRHAT_22530"/>
<evidence type="ECO:0000259" key="20">
    <source>
        <dbReference type="PROSITE" id="PS50109"/>
    </source>
</evidence>
<keyword evidence="6" id="KW-0808">Transferase</keyword>
<keyword evidence="4" id="KW-1003">Cell membrane</keyword>
<evidence type="ECO:0000256" key="4">
    <source>
        <dbReference type="ARBA" id="ARBA00022475"/>
    </source>
</evidence>
<dbReference type="Pfam" id="PF08447">
    <property type="entry name" value="PAS_3"/>
    <property type="match status" value="2"/>
</dbReference>
<keyword evidence="12" id="KW-0902">Two-component regulatory system</keyword>
<organism evidence="25 26">
    <name type="scientific">Thiosulfativibrio zosterae</name>
    <dbReference type="NCBI Taxonomy" id="2675053"/>
    <lineage>
        <taxon>Bacteria</taxon>
        <taxon>Pseudomonadati</taxon>
        <taxon>Pseudomonadota</taxon>
        <taxon>Gammaproteobacteria</taxon>
        <taxon>Thiotrichales</taxon>
        <taxon>Piscirickettsiaceae</taxon>
        <taxon>Thiosulfativibrio</taxon>
    </lineage>
</organism>
<feature type="domain" description="Response regulatory" evidence="21">
    <location>
        <begin position="1364"/>
        <end position="1481"/>
    </location>
</feature>
<feature type="coiled-coil region" evidence="18">
    <location>
        <begin position="570"/>
        <end position="597"/>
    </location>
</feature>
<evidence type="ECO:0000256" key="5">
    <source>
        <dbReference type="ARBA" id="ARBA00022553"/>
    </source>
</evidence>
<dbReference type="PROSITE" id="PS50894">
    <property type="entry name" value="HPT"/>
    <property type="match status" value="1"/>
</dbReference>
<dbReference type="Pfam" id="PF00497">
    <property type="entry name" value="SBP_bac_3"/>
    <property type="match status" value="1"/>
</dbReference>
<evidence type="ECO:0000256" key="16">
    <source>
        <dbReference type="PROSITE-ProRule" id="PRU00110"/>
    </source>
</evidence>
<feature type="domain" description="Response regulatory" evidence="21">
    <location>
        <begin position="1213"/>
        <end position="1336"/>
    </location>
</feature>
<accession>A0A6F8PR51</accession>
<keyword evidence="13" id="KW-0472">Membrane</keyword>
<dbReference type="InterPro" id="IPR036890">
    <property type="entry name" value="HATPase_C_sf"/>
</dbReference>
<dbReference type="Gene3D" id="3.30.565.10">
    <property type="entry name" value="Histidine kinase-like ATPase, C-terminal domain"/>
    <property type="match status" value="1"/>
</dbReference>
<dbReference type="Pfam" id="PF13426">
    <property type="entry name" value="PAS_9"/>
    <property type="match status" value="1"/>
</dbReference>
<evidence type="ECO:0000256" key="8">
    <source>
        <dbReference type="ARBA" id="ARBA00022741"/>
    </source>
</evidence>
<evidence type="ECO:0000256" key="2">
    <source>
        <dbReference type="ARBA" id="ARBA00004651"/>
    </source>
</evidence>
<dbReference type="Pfam" id="PF00512">
    <property type="entry name" value="HisKA"/>
    <property type="match status" value="1"/>
</dbReference>
<dbReference type="SMART" id="SM00086">
    <property type="entry name" value="PAC"/>
    <property type="match status" value="4"/>
</dbReference>
<dbReference type="SMART" id="SM00388">
    <property type="entry name" value="HisKA"/>
    <property type="match status" value="1"/>
</dbReference>
<feature type="domain" description="PAC" evidence="23">
    <location>
        <begin position="377"/>
        <end position="429"/>
    </location>
</feature>
<feature type="domain" description="Histidine kinase" evidence="20">
    <location>
        <begin position="973"/>
        <end position="1194"/>
    </location>
</feature>
<evidence type="ECO:0000259" key="23">
    <source>
        <dbReference type="PROSITE" id="PS50113"/>
    </source>
</evidence>
<dbReference type="PRINTS" id="PR00344">
    <property type="entry name" value="BCTRLSENSOR"/>
</dbReference>
<evidence type="ECO:0000256" key="19">
    <source>
        <dbReference type="SAM" id="SignalP"/>
    </source>
</evidence>
<proteinExistence type="predicted"/>
<dbReference type="FunFam" id="1.10.287.130:FF:000002">
    <property type="entry name" value="Two-component osmosensing histidine kinase"/>
    <property type="match status" value="1"/>
</dbReference>
<dbReference type="SUPFAM" id="SSF53850">
    <property type="entry name" value="Periplasmic binding protein-like II"/>
    <property type="match status" value="1"/>
</dbReference>
<dbReference type="Pfam" id="PF08448">
    <property type="entry name" value="PAS_4"/>
    <property type="match status" value="1"/>
</dbReference>
<dbReference type="Gene3D" id="1.20.120.160">
    <property type="entry name" value="HPT domain"/>
    <property type="match status" value="1"/>
</dbReference>
<protein>
    <recommendedName>
        <fullName evidence="15">Sensory/regulatory protein RpfC</fullName>
        <ecNumber evidence="3">2.7.13.3</ecNumber>
    </recommendedName>
</protein>
<feature type="modified residue" description="4-aspartylphosphate" evidence="17">
    <location>
        <position position="1414"/>
    </location>
</feature>
<dbReference type="NCBIfam" id="TIGR00229">
    <property type="entry name" value="sensory_box"/>
    <property type="match status" value="3"/>
</dbReference>
<dbReference type="CDD" id="cd00082">
    <property type="entry name" value="HisKA"/>
    <property type="match status" value="1"/>
</dbReference>
<dbReference type="InterPro" id="IPR003661">
    <property type="entry name" value="HisK_dim/P_dom"/>
</dbReference>
<dbReference type="InterPro" id="IPR001789">
    <property type="entry name" value="Sig_transdc_resp-reg_receiver"/>
</dbReference>
<feature type="modified residue" description="4-aspartylphosphate" evidence="17">
    <location>
        <position position="1267"/>
    </location>
</feature>
<dbReference type="EC" id="2.7.13.3" evidence="3"/>
<dbReference type="InterPro" id="IPR000700">
    <property type="entry name" value="PAS-assoc_C"/>
</dbReference>
<dbReference type="GO" id="GO:0005886">
    <property type="term" value="C:plasma membrane"/>
    <property type="evidence" value="ECO:0007669"/>
    <property type="project" value="UniProtKB-SubCell"/>
</dbReference>
<keyword evidence="9" id="KW-0418">Kinase</keyword>
<feature type="chain" id="PRO_5026307733" description="Sensory/regulatory protein RpfC" evidence="19">
    <location>
        <begin position="21"/>
        <end position="1696"/>
    </location>
</feature>
<dbReference type="InterPro" id="IPR013656">
    <property type="entry name" value="PAS_4"/>
</dbReference>
<dbReference type="Gene3D" id="3.30.450.20">
    <property type="entry name" value="PAS domain"/>
    <property type="match status" value="5"/>
</dbReference>
<reference evidence="26" key="1">
    <citation type="submission" date="2019-11" db="EMBL/GenBank/DDBJ databases">
        <title>Isolation and characterization of two novel species in the genus Thiomicrorhabdus.</title>
        <authorList>
            <person name="Mochizuki J."/>
            <person name="Kojima H."/>
            <person name="Fukui M."/>
        </authorList>
    </citation>
    <scope>NUCLEOTIDE SEQUENCE [LARGE SCALE GENOMIC DNA]</scope>
    <source>
        <strain evidence="26">AkT22</strain>
    </source>
</reference>
<evidence type="ECO:0000259" key="22">
    <source>
        <dbReference type="PROSITE" id="PS50112"/>
    </source>
</evidence>
<dbReference type="RefSeq" id="WP_173292221.1">
    <property type="nucleotide sequence ID" value="NZ_AP021888.1"/>
</dbReference>
<name>A0A6F8PR51_9GAMM</name>
<evidence type="ECO:0000256" key="15">
    <source>
        <dbReference type="ARBA" id="ARBA00068150"/>
    </source>
</evidence>
<keyword evidence="26" id="KW-1185">Reference proteome</keyword>
<comment type="catalytic activity">
    <reaction evidence="1">
        <text>ATP + protein L-histidine = ADP + protein N-phospho-L-histidine.</text>
        <dbReference type="EC" id="2.7.13.3"/>
    </reaction>
</comment>
<feature type="signal peptide" evidence="19">
    <location>
        <begin position="1"/>
        <end position="20"/>
    </location>
</feature>
<evidence type="ECO:0000313" key="25">
    <source>
        <dbReference type="EMBL" id="BBP44507.1"/>
    </source>
</evidence>
<evidence type="ECO:0000256" key="10">
    <source>
        <dbReference type="ARBA" id="ARBA00022840"/>
    </source>
</evidence>
<feature type="domain" description="PAS" evidence="22">
    <location>
        <begin position="469"/>
        <end position="529"/>
    </location>
</feature>
<dbReference type="InterPro" id="IPR000014">
    <property type="entry name" value="PAS"/>
</dbReference>
<evidence type="ECO:0000313" key="26">
    <source>
        <dbReference type="Proteomes" id="UP000501466"/>
    </source>
</evidence>
<feature type="domain" description="PAC" evidence="23">
    <location>
        <begin position="784"/>
        <end position="834"/>
    </location>
</feature>
<feature type="domain" description="PAS" evidence="22">
    <location>
        <begin position="587"/>
        <end position="639"/>
    </location>
</feature>
<dbReference type="PANTHER" id="PTHR45339:SF1">
    <property type="entry name" value="HYBRID SIGNAL TRANSDUCTION HISTIDINE KINASE J"/>
    <property type="match status" value="1"/>
</dbReference>
<keyword evidence="19" id="KW-0732">Signal</keyword>
<evidence type="ECO:0000256" key="1">
    <source>
        <dbReference type="ARBA" id="ARBA00000085"/>
    </source>
</evidence>
<dbReference type="Pfam" id="PF00072">
    <property type="entry name" value="Response_reg"/>
    <property type="match status" value="2"/>
</dbReference>
<feature type="domain" description="PAS" evidence="22">
    <location>
        <begin position="835"/>
        <end position="907"/>
    </location>
</feature>
<comment type="subunit">
    <text evidence="14">At low DSF concentrations, interacts with RpfF.</text>
</comment>
<sequence length="1696" mass="189424">MSRYLQILLLLLIPYSTSFAKEATSKNLITLTNEEKVWLDAHPVLNVSSEPDYAPWDFIEDGESKGYSVDYMNLLAEKIGVKVHYEQDNWNNLVSKLQDGQIDIVHTIFKNNVRKNVVYSEPYKKVTAALYINTKSTNLKNTSDISKLVISIPRGDTTADALIKKYPNIKLRLTNTYTEALKDVAFNKSEAAVLELGVANYLIKEFNIPNMKAINEFNAEELGLDYSLHFGVVEKNAVLVSILNKAMDAVTHEELATLDKTWLSFETEIDYSLIWKILVAVLFLMLVFSFYNYRLRNLVKEKTSELQSLVDSFDHNVIASRSDIRGTITYVTEALCQISGYSKEELLNKPHNILRHPDMPRETFADLWNTIQSGKEWRGEIKNRKKDGGFYWTEAIVSPEFDINQNIVGFKSIRHDITAKKEVEELTHSLEEKVQERTAALKQNTDLMSYVSENANLGFWNFNPQVGDLLVNDVFVKMLGYDPQDVLKEDSEGDMFKPFKGGLAFWNQLLHPDDVEHTNKALIGHINGEIPIYDVTYRMKKADGNYMWSTAIGRISKYDQDGKPIKFDGVNLDIDAMKKAQDEIAQLEERSRLVLSAVGDGIVGLDTQGKMTFANPAAPKLLGYELDELLNKSMHDLVHHTYPNGNHFPKESCSMYLTTKDGQARTVDDEVLWCKDGTSLPVEYSTMPMYKGNDLVGTVVVFRDITERKAMQQAILAEREQLQMILDTSPVGVAFTANSIFHFTNPKFVEMFNIHTGEKAPDIYVNLEERDAMLQRLDENGRVDNYELQMYTHNKEIRDMLVSFLPVKYNNEKGILGWVLDITERKQQEQALKEHSTFLQALLDTIPYPVFYKDHKSRFLGVNHAYAQTFNVDPKALIGKRVLDLDYLPEQERITLQAEDEDVIATGGEFKKEIQIPFSDGQLHDTIRYVKAFKKADDSPGGVVGTYTDITPLVDARRAAENATKAKSDFLANMSHEIRTPMNAIIGMSHLALQTDLTSKQRNYIDKVNRAADSLLGIINDILDFSKIEAGKLDIEKVDFRLEDVFDNLASLVGMKADDKGLELLFNANTNIPTALIGDSLRLGQIIINLGNNAVKFTDEGEIVIGVEEVSRSQDQVELHFWVKDSGIGLTPEQQSKLFQSFSQADTSTTRKYGGTGLGLAISKQLVEMMGGKIWVESEAGEGATFNFTAKFGLQKNPQARRAYKADELKGLRVLVVDDNASAREILSTMALSFGLEVDVAFNGQQALKSIEDSDKKSIPYDLVLMDWQMPIMNGIECVHEMQKIGNSHTPAVIMVTAYGREDAMSEAEHQSVHIQSVLAKPVTPSSLLEAIGEALGKGVEIGTAEVKRQDTAQETMKKLAGAKILLVEDNEMNQELALELLRQAGIEVTLAENGQEALDRLTEIHDFDGILMDCQMPVMDGYTATREIRKNAVFTKLPIIAMTANAMVGDKEKVIEAGMNDHISKPLNVEAMFATIAQWVTPANPKELVTPETSKISAPQGSINDLPGIDTNKGLAISMQNIKLYTKLLVKFRDAQANFEDKFKAAQQDADPTAATRAAHTLKGVAGNIGALSVQAAAAELEEACKNEADSLVINTLLQKTLEELSPVIDGLKGVGDEAVEVQENNTVVDPSLIEPLLEKLKMLLEDDDAEASDVVEELLPLVKGTSMEATLRKVSNSVLDYEFEEALEAINALD</sequence>
<keyword evidence="18" id="KW-0175">Coiled coil</keyword>
<dbReference type="PROSITE" id="PS50109">
    <property type="entry name" value="HIS_KIN"/>
    <property type="match status" value="1"/>
</dbReference>
<dbReference type="SMART" id="SM00448">
    <property type="entry name" value="REC"/>
    <property type="match status" value="2"/>
</dbReference>
<dbReference type="InterPro" id="IPR011006">
    <property type="entry name" value="CheY-like_superfamily"/>
</dbReference>
<keyword evidence="8" id="KW-0547">Nucleotide-binding</keyword>
<dbReference type="InterPro" id="IPR004358">
    <property type="entry name" value="Sig_transdc_His_kin-like_C"/>
</dbReference>
<dbReference type="InterPro" id="IPR036097">
    <property type="entry name" value="HisK_dim/P_sf"/>
</dbReference>
<dbReference type="SUPFAM" id="SSF47384">
    <property type="entry name" value="Homodimeric domain of signal transducing histidine kinase"/>
    <property type="match status" value="1"/>
</dbReference>
<dbReference type="GO" id="GO:0005524">
    <property type="term" value="F:ATP binding"/>
    <property type="evidence" value="ECO:0007669"/>
    <property type="project" value="UniProtKB-KW"/>
</dbReference>
<evidence type="ECO:0000256" key="17">
    <source>
        <dbReference type="PROSITE-ProRule" id="PRU00169"/>
    </source>
</evidence>
<evidence type="ECO:0000259" key="24">
    <source>
        <dbReference type="PROSITE" id="PS50894"/>
    </source>
</evidence>
<evidence type="ECO:0000256" key="7">
    <source>
        <dbReference type="ARBA" id="ARBA00022692"/>
    </source>
</evidence>
<dbReference type="InterPro" id="IPR008207">
    <property type="entry name" value="Sig_transdc_His_kin_Hpt_dom"/>
</dbReference>
<feature type="domain" description="PAC" evidence="23">
    <location>
        <begin position="665"/>
        <end position="717"/>
    </location>
</feature>
<dbReference type="PANTHER" id="PTHR45339">
    <property type="entry name" value="HYBRID SIGNAL TRANSDUCTION HISTIDINE KINASE J"/>
    <property type="match status" value="1"/>
</dbReference>
<feature type="domain" description="PAS" evidence="22">
    <location>
        <begin position="323"/>
        <end position="374"/>
    </location>
</feature>
<dbReference type="CDD" id="cd01007">
    <property type="entry name" value="PBP2_BvgS_HisK_like"/>
    <property type="match status" value="1"/>
</dbReference>
<evidence type="ECO:0000256" key="12">
    <source>
        <dbReference type="ARBA" id="ARBA00023012"/>
    </source>
</evidence>
<dbReference type="InterPro" id="IPR035965">
    <property type="entry name" value="PAS-like_dom_sf"/>
</dbReference>
<dbReference type="InterPro" id="IPR003594">
    <property type="entry name" value="HATPase_dom"/>
</dbReference>
<dbReference type="PROSITE" id="PS50113">
    <property type="entry name" value="PAC"/>
    <property type="match status" value="4"/>
</dbReference>
<dbReference type="InterPro" id="IPR036641">
    <property type="entry name" value="HPT_dom_sf"/>
</dbReference>
<keyword evidence="10" id="KW-0067">ATP-binding</keyword>
<dbReference type="SUPFAM" id="SSF55874">
    <property type="entry name" value="ATPase domain of HSP90 chaperone/DNA topoisomerase II/histidine kinase"/>
    <property type="match status" value="1"/>
</dbReference>